<dbReference type="RefSeq" id="WP_010294038.1">
    <property type="nucleotide sequence ID" value="NZ_CP042383.1"/>
</dbReference>
<reference evidence="2 3" key="1">
    <citation type="submission" date="2019-06" db="EMBL/GenBank/DDBJ databases">
        <title>Genome analyses of bacteria isolated from kimchi.</title>
        <authorList>
            <person name="Lee S."/>
            <person name="Ahn S."/>
            <person name="Roh S."/>
        </authorList>
    </citation>
    <scope>NUCLEOTIDE SEQUENCE [LARGE SCALE GENOMIC DNA]</scope>
    <source>
        <strain evidence="2 3">CBA3630</strain>
    </source>
</reference>
<dbReference type="GeneID" id="64344815"/>
<dbReference type="KEGG" id="lpse:FGL85_08660"/>
<dbReference type="Gene3D" id="3.40.50.1000">
    <property type="entry name" value="HAD superfamily/HAD-like"/>
    <property type="match status" value="1"/>
</dbReference>
<dbReference type="EMBL" id="JARGDN010000004">
    <property type="protein sequence ID" value="MDG9733582.1"/>
    <property type="molecule type" value="Genomic_DNA"/>
</dbReference>
<proteinExistence type="predicted"/>
<protein>
    <submittedName>
        <fullName evidence="2">HAD-IIB family hydrolase</fullName>
    </submittedName>
</protein>
<accession>A0A5B8T1M7</accession>
<dbReference type="SUPFAM" id="SSF56784">
    <property type="entry name" value="HAD-like"/>
    <property type="match status" value="1"/>
</dbReference>
<sequence>MNDNKIVFFDLDGTLCPNNDLKVSVEMPELLKTFPKRGILSVIASGRSFYETKPLLETLEQDAIQNTI</sequence>
<dbReference type="GO" id="GO:0016791">
    <property type="term" value="F:phosphatase activity"/>
    <property type="evidence" value="ECO:0007669"/>
    <property type="project" value="UniProtKB-ARBA"/>
</dbReference>
<keyword evidence="2" id="KW-0378">Hydrolase</keyword>
<evidence type="ECO:0000313" key="3">
    <source>
        <dbReference type="Proteomes" id="UP000321296"/>
    </source>
</evidence>
<dbReference type="EMBL" id="CP042383">
    <property type="protein sequence ID" value="QEA42561.1"/>
    <property type="molecule type" value="Genomic_DNA"/>
</dbReference>
<dbReference type="NCBIfam" id="TIGR01484">
    <property type="entry name" value="HAD-SF-IIB"/>
    <property type="match status" value="1"/>
</dbReference>
<dbReference type="InterPro" id="IPR023214">
    <property type="entry name" value="HAD_sf"/>
</dbReference>
<name>A0A5B8T1M7_LEUPS</name>
<keyword evidence="4" id="KW-1185">Reference proteome</keyword>
<dbReference type="Proteomes" id="UP000321296">
    <property type="component" value="Chromosome"/>
</dbReference>
<dbReference type="InterPro" id="IPR036412">
    <property type="entry name" value="HAD-like_sf"/>
</dbReference>
<organism evidence="2 3">
    <name type="scientific">Leuconostoc pseudomesenteroides</name>
    <dbReference type="NCBI Taxonomy" id="33968"/>
    <lineage>
        <taxon>Bacteria</taxon>
        <taxon>Bacillati</taxon>
        <taxon>Bacillota</taxon>
        <taxon>Bacilli</taxon>
        <taxon>Lactobacillales</taxon>
        <taxon>Lactobacillaceae</taxon>
        <taxon>Leuconostoc</taxon>
    </lineage>
</organism>
<evidence type="ECO:0000313" key="4">
    <source>
        <dbReference type="Proteomes" id="UP001529201"/>
    </source>
</evidence>
<evidence type="ECO:0000313" key="1">
    <source>
        <dbReference type="EMBL" id="MDG9733582.1"/>
    </source>
</evidence>
<dbReference type="InterPro" id="IPR006379">
    <property type="entry name" value="HAD-SF_hydro_IIB"/>
</dbReference>
<evidence type="ECO:0000313" key="2">
    <source>
        <dbReference type="EMBL" id="QEA42561.1"/>
    </source>
</evidence>
<gene>
    <name evidence="2" type="ORF">FGL85_08660</name>
    <name evidence="1" type="ORF">P1N92_05535</name>
</gene>
<reference evidence="1 4" key="2">
    <citation type="submission" date="2023-02" db="EMBL/GenBank/DDBJ databases">
        <title>Antimicrobial susceptibility testing and tentative epidemiological cut-off values for Lactobacillaceae family species intended for ingestion.</title>
        <authorList>
            <person name="Noehr-Meldgaard K."/>
            <person name="Struve C."/>
            <person name="Ingmer H."/>
            <person name="Koza A."/>
            <person name="Al-Nakeeb K."/>
            <person name="Agersoe Y."/>
        </authorList>
    </citation>
    <scope>NUCLEOTIDE SEQUENCE [LARGE SCALE GENOMIC DNA]</scope>
    <source>
        <strain evidence="1 4">DSM 20193</strain>
    </source>
</reference>
<dbReference type="AlphaFoldDB" id="A0A5B8T1M7"/>
<dbReference type="Pfam" id="PF08282">
    <property type="entry name" value="Hydrolase_3"/>
    <property type="match status" value="1"/>
</dbReference>
<dbReference type="Proteomes" id="UP001529201">
    <property type="component" value="Unassembled WGS sequence"/>
</dbReference>